<dbReference type="GO" id="GO:0008168">
    <property type="term" value="F:methyltransferase activity"/>
    <property type="evidence" value="ECO:0007669"/>
    <property type="project" value="UniProtKB-KW"/>
</dbReference>
<dbReference type="EMBL" id="CP021056">
    <property type="protein sequence ID" value="QXE22078.1"/>
    <property type="molecule type" value="Genomic_DNA"/>
</dbReference>
<keyword evidence="1" id="KW-0808">Transferase</keyword>
<dbReference type="Proteomes" id="UP000683511">
    <property type="component" value="Chromosome"/>
</dbReference>
<evidence type="ECO:0000313" key="1">
    <source>
        <dbReference type="EMBL" id="QXE22078.1"/>
    </source>
</evidence>
<evidence type="ECO:0000313" key="2">
    <source>
        <dbReference type="Proteomes" id="UP000683511"/>
    </source>
</evidence>
<dbReference type="KEGG" id="rsin:B6N60_00758"/>
<name>A0A975Y3F4_9NOST</name>
<organism evidence="1 2">
    <name type="scientific">Richelia sinica FACHB-800</name>
    <dbReference type="NCBI Taxonomy" id="1357546"/>
    <lineage>
        <taxon>Bacteria</taxon>
        <taxon>Bacillati</taxon>
        <taxon>Cyanobacteriota</taxon>
        <taxon>Cyanophyceae</taxon>
        <taxon>Nostocales</taxon>
        <taxon>Nostocaceae</taxon>
        <taxon>Richelia</taxon>
    </lineage>
</organism>
<keyword evidence="1" id="KW-0489">Methyltransferase</keyword>
<reference evidence="1" key="1">
    <citation type="submission" date="2017-04" db="EMBL/GenBank/DDBJ databases">
        <title>Genome deletions in a multicellular cyanobacterial endosymbiont for morphological adaptation in marine diatoms.</title>
        <authorList>
            <person name="Wang Y."/>
            <person name="Gao H."/>
            <person name="Li R."/>
            <person name="Xu X."/>
        </authorList>
    </citation>
    <scope>NUCLEOTIDE SEQUENCE</scope>
    <source>
        <strain evidence="1">FACHB 800</strain>
    </source>
</reference>
<proteinExistence type="predicted"/>
<sequence length="68" mass="7767">MFAEANTHELTSPEDWWTMVLGGGLRGTIDQLEPDARERVRQVNLHFLQAHDVHALKVNVLYAIAKKQ</sequence>
<dbReference type="AlphaFoldDB" id="A0A975Y3F4"/>
<gene>
    <name evidence="1" type="ORF">B6N60_00758</name>
</gene>
<keyword evidence="2" id="KW-1185">Reference proteome</keyword>
<dbReference type="GO" id="GO:0032259">
    <property type="term" value="P:methylation"/>
    <property type="evidence" value="ECO:0007669"/>
    <property type="project" value="UniProtKB-KW"/>
</dbReference>
<accession>A0A975Y3F4</accession>
<protein>
    <submittedName>
        <fullName evidence="1">Methyltransferase type 11</fullName>
    </submittedName>
</protein>